<dbReference type="CDD" id="cd15457">
    <property type="entry name" value="NADAR"/>
    <property type="match status" value="1"/>
</dbReference>
<dbReference type="Gene3D" id="1.10.357.40">
    <property type="entry name" value="YbiA-like"/>
    <property type="match status" value="1"/>
</dbReference>
<dbReference type="InterPro" id="IPR037238">
    <property type="entry name" value="YbiA-like_sf"/>
</dbReference>
<dbReference type="AlphaFoldDB" id="A0A1Y1HVX1"/>
<feature type="domain" description="NADAR" evidence="1">
    <location>
        <begin position="23"/>
        <end position="106"/>
    </location>
</feature>
<reference evidence="2 3" key="1">
    <citation type="journal article" date="2014" name="Nat. Commun.">
        <title>Klebsormidium flaccidum genome reveals primary factors for plant terrestrial adaptation.</title>
        <authorList>
            <person name="Hori K."/>
            <person name="Maruyama F."/>
            <person name="Fujisawa T."/>
            <person name="Togashi T."/>
            <person name="Yamamoto N."/>
            <person name="Seo M."/>
            <person name="Sato S."/>
            <person name="Yamada T."/>
            <person name="Mori H."/>
            <person name="Tajima N."/>
            <person name="Moriyama T."/>
            <person name="Ikeuchi M."/>
            <person name="Watanabe M."/>
            <person name="Wada H."/>
            <person name="Kobayashi K."/>
            <person name="Saito M."/>
            <person name="Masuda T."/>
            <person name="Sasaki-Sekimoto Y."/>
            <person name="Mashiguchi K."/>
            <person name="Awai K."/>
            <person name="Shimojima M."/>
            <person name="Masuda S."/>
            <person name="Iwai M."/>
            <person name="Nobusawa T."/>
            <person name="Narise T."/>
            <person name="Kondo S."/>
            <person name="Saito H."/>
            <person name="Sato R."/>
            <person name="Murakawa M."/>
            <person name="Ihara Y."/>
            <person name="Oshima-Yamada Y."/>
            <person name="Ohtaka K."/>
            <person name="Satoh M."/>
            <person name="Sonobe K."/>
            <person name="Ishii M."/>
            <person name="Ohtani R."/>
            <person name="Kanamori-Sato M."/>
            <person name="Honoki R."/>
            <person name="Miyazaki D."/>
            <person name="Mochizuki H."/>
            <person name="Umetsu J."/>
            <person name="Higashi K."/>
            <person name="Shibata D."/>
            <person name="Kamiya Y."/>
            <person name="Sato N."/>
            <person name="Nakamura Y."/>
            <person name="Tabata S."/>
            <person name="Ida S."/>
            <person name="Kurokawa K."/>
            <person name="Ohta H."/>
        </authorList>
    </citation>
    <scope>NUCLEOTIDE SEQUENCE [LARGE SCALE GENOMIC DNA]</scope>
    <source>
        <strain evidence="2 3">NIES-2285</strain>
    </source>
</reference>
<dbReference type="Proteomes" id="UP000054558">
    <property type="component" value="Unassembled WGS sequence"/>
</dbReference>
<dbReference type="InterPro" id="IPR012816">
    <property type="entry name" value="NADAR"/>
</dbReference>
<evidence type="ECO:0000259" key="1">
    <source>
        <dbReference type="Pfam" id="PF08719"/>
    </source>
</evidence>
<evidence type="ECO:0000313" key="2">
    <source>
        <dbReference type="EMBL" id="GAQ80666.1"/>
    </source>
</evidence>
<dbReference type="Pfam" id="PF08719">
    <property type="entry name" value="NADAR"/>
    <property type="match status" value="1"/>
</dbReference>
<protein>
    <recommendedName>
        <fullName evidence="1">NADAR domain-containing protein</fullName>
    </recommendedName>
</protein>
<keyword evidence="3" id="KW-1185">Reference proteome</keyword>
<evidence type="ECO:0000313" key="3">
    <source>
        <dbReference type="Proteomes" id="UP000054558"/>
    </source>
</evidence>
<dbReference type="STRING" id="105231.A0A1Y1HVX1"/>
<proteinExistence type="predicted"/>
<dbReference type="EMBL" id="DF237008">
    <property type="protein sequence ID" value="GAQ80666.1"/>
    <property type="molecule type" value="Genomic_DNA"/>
</dbReference>
<dbReference type="SUPFAM" id="SSF143990">
    <property type="entry name" value="YbiA-like"/>
    <property type="match status" value="1"/>
</dbReference>
<gene>
    <name evidence="2" type="ORF">KFL_000590190</name>
</gene>
<dbReference type="NCBIfam" id="TIGR02464">
    <property type="entry name" value="ribofla_fusion"/>
    <property type="match status" value="1"/>
</dbReference>
<sequence length="116" mass="12942">MAAADNTPSDLLFYGLNDEFGVAAKEGRKRSNPLREDWERIKDDVMLTALRAKSMQHEELKEVLLSTGERNLVEHTTNDSYWADGGNGSGRNVLGQLLVRLRSELRALPEGGQEKS</sequence>
<accession>A0A1Y1HVX1</accession>
<dbReference type="OrthoDB" id="206452at2759"/>
<name>A0A1Y1HVX1_KLENI</name>
<organism evidence="2 3">
    <name type="scientific">Klebsormidium nitens</name>
    <name type="common">Green alga</name>
    <name type="synonym">Ulothrix nitens</name>
    <dbReference type="NCBI Taxonomy" id="105231"/>
    <lineage>
        <taxon>Eukaryota</taxon>
        <taxon>Viridiplantae</taxon>
        <taxon>Streptophyta</taxon>
        <taxon>Klebsormidiophyceae</taxon>
        <taxon>Klebsormidiales</taxon>
        <taxon>Klebsormidiaceae</taxon>
        <taxon>Klebsormidium</taxon>
    </lineage>
</organism>